<dbReference type="EMBL" id="ATDP01000110">
    <property type="protein sequence ID" value="EQB10566.1"/>
    <property type="molecule type" value="Genomic_DNA"/>
</dbReference>
<dbReference type="eggNOG" id="ENOG50318I3">
    <property type="taxonomic scope" value="Bacteria"/>
</dbReference>
<organism evidence="1 2">
    <name type="scientific">Sphingobium lactosutens DS20</name>
    <dbReference type="NCBI Taxonomy" id="1331060"/>
    <lineage>
        <taxon>Bacteria</taxon>
        <taxon>Pseudomonadati</taxon>
        <taxon>Pseudomonadota</taxon>
        <taxon>Alphaproteobacteria</taxon>
        <taxon>Sphingomonadales</taxon>
        <taxon>Sphingomonadaceae</taxon>
        <taxon>Sphingobium</taxon>
    </lineage>
</organism>
<protein>
    <recommendedName>
        <fullName evidence="3">DUF3617 family protein</fullName>
    </recommendedName>
</protein>
<evidence type="ECO:0000313" key="1">
    <source>
        <dbReference type="EMBL" id="EQB10566.1"/>
    </source>
</evidence>
<reference evidence="1 2" key="1">
    <citation type="journal article" date="2013" name="Genome Announc.">
        <title>Draft Genome Sequence of Sphingobium lactosutens Strain DS20T, Isolated from a Hexachlorocyclohexane Dumpsite.</title>
        <authorList>
            <person name="Kumar R."/>
            <person name="Dwivedi V."/>
            <person name="Negi V."/>
            <person name="Khurana J.P."/>
            <person name="Lal R."/>
        </authorList>
    </citation>
    <scope>NUCLEOTIDE SEQUENCE [LARGE SCALE GENOMIC DNA]</scope>
    <source>
        <strain evidence="1 2">DS20</strain>
    </source>
</reference>
<dbReference type="Proteomes" id="UP000015531">
    <property type="component" value="Unassembled WGS sequence"/>
</dbReference>
<keyword evidence="2" id="KW-1185">Reference proteome</keyword>
<name>T0H2I0_9SPHN</name>
<evidence type="ECO:0000313" key="2">
    <source>
        <dbReference type="Proteomes" id="UP000015531"/>
    </source>
</evidence>
<dbReference type="PATRIC" id="fig|1331060.3.peg.5181"/>
<accession>T0H2I0</accession>
<evidence type="ECO:0008006" key="3">
    <source>
        <dbReference type="Google" id="ProtNLM"/>
    </source>
</evidence>
<proteinExistence type="predicted"/>
<gene>
    <name evidence="1" type="ORF">RLDS_26665</name>
</gene>
<comment type="caution">
    <text evidence="1">The sequence shown here is derived from an EMBL/GenBank/DDBJ whole genome shotgun (WGS) entry which is preliminary data.</text>
</comment>
<sequence>MAAARSLGVAIALIGVAGAAYGAGPVKRAAPPAKALQALKPGQWEVRERGEDAHTRRLCISDLRQLLQLHHGPRLCSAFTVDDGAKSLSITYDCAAAGNGRTDLRVETDRLVQIRSQGVANGAPFAFDAEARRLGPCRP</sequence>
<dbReference type="AlphaFoldDB" id="T0H2I0"/>
<dbReference type="OrthoDB" id="7595119at2"/>
<dbReference type="RefSeq" id="WP_021228761.1">
    <property type="nucleotide sequence ID" value="NZ_ATDP01000110.1"/>
</dbReference>